<name>A0A8H3QVY5_9GLOM</name>
<dbReference type="Proteomes" id="UP000615446">
    <property type="component" value="Unassembled WGS sequence"/>
</dbReference>
<dbReference type="EMBL" id="BLAL01000236">
    <property type="protein sequence ID" value="GES94565.1"/>
    <property type="molecule type" value="Genomic_DNA"/>
</dbReference>
<protein>
    <submittedName>
        <fullName evidence="1">Uncharacterized protein</fullName>
    </submittedName>
</protein>
<accession>A0A8H3QVY5</accession>
<evidence type="ECO:0000313" key="1">
    <source>
        <dbReference type="EMBL" id="GES94565.1"/>
    </source>
</evidence>
<organism evidence="1 2">
    <name type="scientific">Rhizophagus clarus</name>
    <dbReference type="NCBI Taxonomy" id="94130"/>
    <lineage>
        <taxon>Eukaryota</taxon>
        <taxon>Fungi</taxon>
        <taxon>Fungi incertae sedis</taxon>
        <taxon>Mucoromycota</taxon>
        <taxon>Glomeromycotina</taxon>
        <taxon>Glomeromycetes</taxon>
        <taxon>Glomerales</taxon>
        <taxon>Glomeraceae</taxon>
        <taxon>Rhizophagus</taxon>
    </lineage>
</organism>
<evidence type="ECO:0000313" key="2">
    <source>
        <dbReference type="Proteomes" id="UP000615446"/>
    </source>
</evidence>
<dbReference type="AlphaFoldDB" id="A0A8H3QVY5"/>
<gene>
    <name evidence="1" type="ORF">RCL2_002130100</name>
</gene>
<reference evidence="1" key="1">
    <citation type="submission" date="2019-10" db="EMBL/GenBank/DDBJ databases">
        <title>Conservation and host-specific expression of non-tandemly repeated heterogenous ribosome RNA gene in arbuscular mycorrhizal fungi.</title>
        <authorList>
            <person name="Maeda T."/>
            <person name="Kobayashi Y."/>
            <person name="Nakagawa T."/>
            <person name="Ezawa T."/>
            <person name="Yamaguchi K."/>
            <person name="Bino T."/>
            <person name="Nishimoto Y."/>
            <person name="Shigenobu S."/>
            <person name="Kawaguchi M."/>
        </authorList>
    </citation>
    <scope>NUCLEOTIDE SEQUENCE</scope>
    <source>
        <strain evidence="1">HR1</strain>
    </source>
</reference>
<proteinExistence type="predicted"/>
<sequence>MYEKYTYFSEKYWEWPWKIWKILGNGLKDFRNHQGTAWRPRELSGNGLETSRNTREQSWRFQIKNSLGNLGKHQGMILETLGNSLRKAKQFTVCMVWSSTSKFIILQNQKNSYDFLCISLVEKQVQIYYFFVINEVSADDDKKVSLANNFHQSNQSLFFINLFLLNNYI</sequence>
<comment type="caution">
    <text evidence="1">The sequence shown here is derived from an EMBL/GenBank/DDBJ whole genome shotgun (WGS) entry which is preliminary data.</text>
</comment>